<reference evidence="3 4" key="1">
    <citation type="journal article" date="2016" name="Genome Announc.">
        <title>Draft Whole-Genome Sequence of Trichoderma gamsii T6085, a Promising Biocontrol Agent of Fusarium Head Blight on Wheat.</title>
        <authorList>
            <person name="Baroncelli R."/>
            <person name="Zapparata A."/>
            <person name="Piaggeschi G."/>
            <person name="Sarrocco S."/>
            <person name="Vannacci G."/>
        </authorList>
    </citation>
    <scope>NUCLEOTIDE SEQUENCE [LARGE SCALE GENOMIC DNA]</scope>
    <source>
        <strain evidence="3 4">T6085</strain>
    </source>
</reference>
<evidence type="ECO:0000256" key="2">
    <source>
        <dbReference type="SAM" id="Phobius"/>
    </source>
</evidence>
<feature type="region of interest" description="Disordered" evidence="1">
    <location>
        <begin position="82"/>
        <end position="112"/>
    </location>
</feature>
<keyword evidence="2" id="KW-1133">Transmembrane helix</keyword>
<gene>
    <name evidence="3" type="ORF">TGAM01_v209707</name>
</gene>
<accession>A0A2P4ZAX0</accession>
<sequence>MVYAFVHLTGWNFKFLSQVEQILWRVSSLILVGTTALFWVLEAGAILQRYGSNRKLWTEVLRKEDKKSDVTVTVVEDALVESRATPSKGEPSTLEPRQQLLQQRDVEEDEDPWAPKQLPLVWEFWSILSDRSHLRHGEGIYPRRAIAWLKINAGEGV</sequence>
<feature type="transmembrane region" description="Helical" evidence="2">
    <location>
        <begin position="22"/>
        <end position="47"/>
    </location>
</feature>
<protein>
    <submittedName>
        <fullName evidence="3">Uncharacterized protein</fullName>
    </submittedName>
</protein>
<evidence type="ECO:0000256" key="1">
    <source>
        <dbReference type="SAM" id="MobiDB-lite"/>
    </source>
</evidence>
<evidence type="ECO:0000313" key="3">
    <source>
        <dbReference type="EMBL" id="PON21406.1"/>
    </source>
</evidence>
<evidence type="ECO:0000313" key="4">
    <source>
        <dbReference type="Proteomes" id="UP000054821"/>
    </source>
</evidence>
<name>A0A2P4ZAX0_9HYPO</name>
<dbReference type="EMBL" id="JPDN02000050">
    <property type="protein sequence ID" value="PON21406.1"/>
    <property type="molecule type" value="Genomic_DNA"/>
</dbReference>
<dbReference type="AlphaFoldDB" id="A0A2P4ZAX0"/>
<comment type="caution">
    <text evidence="3">The sequence shown here is derived from an EMBL/GenBank/DDBJ whole genome shotgun (WGS) entry which is preliminary data.</text>
</comment>
<keyword evidence="4" id="KW-1185">Reference proteome</keyword>
<dbReference type="RefSeq" id="XP_018659147.1">
    <property type="nucleotide sequence ID" value="XM_018807662.1"/>
</dbReference>
<dbReference type="Proteomes" id="UP000054821">
    <property type="component" value="Unassembled WGS sequence"/>
</dbReference>
<dbReference type="GeneID" id="29987745"/>
<proteinExistence type="predicted"/>
<keyword evidence="2" id="KW-0472">Membrane</keyword>
<dbReference type="STRING" id="398673.A0A2P4ZAX0"/>
<keyword evidence="2" id="KW-0812">Transmembrane</keyword>
<organism evidence="3 4">
    <name type="scientific">Trichoderma gamsii</name>
    <dbReference type="NCBI Taxonomy" id="398673"/>
    <lineage>
        <taxon>Eukaryota</taxon>
        <taxon>Fungi</taxon>
        <taxon>Dikarya</taxon>
        <taxon>Ascomycota</taxon>
        <taxon>Pezizomycotina</taxon>
        <taxon>Sordariomycetes</taxon>
        <taxon>Hypocreomycetidae</taxon>
        <taxon>Hypocreales</taxon>
        <taxon>Hypocreaceae</taxon>
        <taxon>Trichoderma</taxon>
    </lineage>
</organism>